<comment type="caution">
    <text evidence="3">The sequence shown here is derived from an EMBL/GenBank/DDBJ whole genome shotgun (WGS) entry which is preliminary data.</text>
</comment>
<dbReference type="AlphaFoldDB" id="A0A9W7AK24"/>
<reference evidence="4" key="1">
    <citation type="journal article" date="2023" name="Commun. Biol.">
        <title>Genome analysis of Parmales, the sister group of diatoms, reveals the evolutionary specialization of diatoms from phago-mixotrophs to photoautotrophs.</title>
        <authorList>
            <person name="Ban H."/>
            <person name="Sato S."/>
            <person name="Yoshikawa S."/>
            <person name="Yamada K."/>
            <person name="Nakamura Y."/>
            <person name="Ichinomiya M."/>
            <person name="Sato N."/>
            <person name="Blanc-Mathieu R."/>
            <person name="Endo H."/>
            <person name="Kuwata A."/>
            <person name="Ogata H."/>
        </authorList>
    </citation>
    <scope>NUCLEOTIDE SEQUENCE [LARGE SCALE GENOMIC DNA]</scope>
</reference>
<feature type="compositionally biased region" description="Acidic residues" evidence="1">
    <location>
        <begin position="117"/>
        <end position="131"/>
    </location>
</feature>
<dbReference type="Pfam" id="PF15383">
    <property type="entry name" value="TMEM237"/>
    <property type="match status" value="1"/>
</dbReference>
<gene>
    <name evidence="3" type="ORF">TL16_g05499</name>
</gene>
<protein>
    <submittedName>
        <fullName evidence="3">Uncharacterized protein</fullName>
    </submittedName>
</protein>
<feature type="transmembrane region" description="Helical" evidence="2">
    <location>
        <begin position="427"/>
        <end position="445"/>
    </location>
</feature>
<evidence type="ECO:0000256" key="2">
    <source>
        <dbReference type="SAM" id="Phobius"/>
    </source>
</evidence>
<feature type="compositionally biased region" description="Acidic residues" evidence="1">
    <location>
        <begin position="76"/>
        <end position="86"/>
    </location>
</feature>
<dbReference type="Proteomes" id="UP001162640">
    <property type="component" value="Unassembled WGS sequence"/>
</dbReference>
<dbReference type="InterPro" id="IPR029409">
    <property type="entry name" value="TMEM237"/>
</dbReference>
<organism evidence="3 4">
    <name type="scientific">Triparma laevis f. inornata</name>
    <dbReference type="NCBI Taxonomy" id="1714386"/>
    <lineage>
        <taxon>Eukaryota</taxon>
        <taxon>Sar</taxon>
        <taxon>Stramenopiles</taxon>
        <taxon>Ochrophyta</taxon>
        <taxon>Bolidophyceae</taxon>
        <taxon>Parmales</taxon>
        <taxon>Triparmaceae</taxon>
        <taxon>Triparma</taxon>
    </lineage>
</organism>
<keyword evidence="2" id="KW-0812">Transmembrane</keyword>
<feature type="transmembrane region" description="Helical" evidence="2">
    <location>
        <begin position="286"/>
        <end position="310"/>
    </location>
</feature>
<proteinExistence type="predicted"/>
<evidence type="ECO:0000313" key="4">
    <source>
        <dbReference type="Proteomes" id="UP001162640"/>
    </source>
</evidence>
<feature type="region of interest" description="Disordered" evidence="1">
    <location>
        <begin position="552"/>
        <end position="592"/>
    </location>
</feature>
<feature type="compositionally biased region" description="Basic residues" evidence="1">
    <location>
        <begin position="58"/>
        <end position="71"/>
    </location>
</feature>
<feature type="transmembrane region" description="Helical" evidence="2">
    <location>
        <begin position="369"/>
        <end position="389"/>
    </location>
</feature>
<evidence type="ECO:0000256" key="1">
    <source>
        <dbReference type="SAM" id="MobiDB-lite"/>
    </source>
</evidence>
<evidence type="ECO:0000313" key="3">
    <source>
        <dbReference type="EMBL" id="GMH70807.1"/>
    </source>
</evidence>
<keyword evidence="2" id="KW-1133">Transmembrane helix</keyword>
<feature type="compositionally biased region" description="Polar residues" evidence="1">
    <location>
        <begin position="562"/>
        <end position="584"/>
    </location>
</feature>
<accession>A0A9W7AK24</accession>
<feature type="region of interest" description="Disordered" evidence="1">
    <location>
        <begin position="1"/>
        <end position="160"/>
    </location>
</feature>
<sequence>MSSNSQVKSKSKYFPHDTLNHMPRRKDDDSVESSDGSTTAPAKRREDSDDEDDNTKAKTTKPKRPTLKLSKKKDENEDDEDTDSDETLLKKGGRKDTAKKGGMFGGWGKSKNKKDENDDPEDNDNDSDEDLEAGKKKKTEGKKIKAKKLKKGGKHHEHAHKHSLEIIKEGLDRFTPSEKDIKGKPIHVSEAPFFVKANFGDGSGPSSLVELNDLLRDVEDEKSHSKSAPESVYVYIESASTGRFFRFLSDQLGGGHDEVMHVVHEQVDDSGFDGSREAAMQRLERLFYTGFLVIQGLLAGYSGETVYAAFSSTTDAGFVAEYASLANETRRFYFILTTLAFVGAMNNWRSIADTNEHWRSRTVVEKSELFFLVLIYVSGLCFTLIAGVYDMDFYYHNGLKDAELAVDVEWYDEALKDSSFEASITTWRALTIGRFVSVMIGWLVVCRILHRNSSRSADAIRESENLKHTLELARKRINQLTGAKLDKIGREDLLELAQTQRSALEQTEHVLDAMPKAAVDPFATMQTTIKTGTYNPLNMTGGLTLDSSMGIGHGSPTRGARGTSSNLPASISSKAPPALNTTFGSIPEREEV</sequence>
<keyword evidence="2" id="KW-0472">Membrane</keyword>
<feature type="compositionally biased region" description="Basic residues" evidence="1">
    <location>
        <begin position="135"/>
        <end position="160"/>
    </location>
</feature>
<name>A0A9W7AK24_9STRA</name>
<feature type="transmembrane region" description="Helical" evidence="2">
    <location>
        <begin position="330"/>
        <end position="348"/>
    </location>
</feature>
<dbReference type="EMBL" id="BLQM01000160">
    <property type="protein sequence ID" value="GMH70807.1"/>
    <property type="molecule type" value="Genomic_DNA"/>
</dbReference>